<dbReference type="GO" id="GO:0000127">
    <property type="term" value="C:transcription factor TFIIIC complex"/>
    <property type="evidence" value="ECO:0007669"/>
    <property type="project" value="InterPro"/>
</dbReference>
<feature type="compositionally biased region" description="Basic residues" evidence="6">
    <location>
        <begin position="889"/>
        <end position="900"/>
    </location>
</feature>
<dbReference type="InterPro" id="IPR046488">
    <property type="entry name" value="Sfc3/Tfc3_C"/>
</dbReference>
<dbReference type="InterPro" id="IPR035625">
    <property type="entry name" value="Tfc3-like_eWH"/>
</dbReference>
<comment type="caution">
    <text evidence="10">The sequence shown here is derived from an EMBL/GenBank/DDBJ whole genome shotgun (WGS) entry which is preliminary data.</text>
</comment>
<gene>
    <name evidence="10" type="primary">TFC3</name>
    <name evidence="10" type="ORF">Cantr_05815</name>
</gene>
<feature type="compositionally biased region" description="Basic and acidic residues" evidence="6">
    <location>
        <begin position="912"/>
        <end position="921"/>
    </location>
</feature>
<feature type="region of interest" description="Disordered" evidence="6">
    <location>
        <begin position="202"/>
        <end position="240"/>
    </location>
</feature>
<evidence type="ECO:0000256" key="2">
    <source>
        <dbReference type="ARBA" id="ARBA00022553"/>
    </source>
</evidence>
<dbReference type="PANTHER" id="PTHR15180">
    <property type="entry name" value="GENERAL TRANSCRIPTION FACTOR 3C POLYPEPTIDE 1"/>
    <property type="match status" value="1"/>
</dbReference>
<reference evidence="10 11" key="1">
    <citation type="submission" date="2018-06" db="EMBL/GenBank/DDBJ databases">
        <title>Whole genome sequencing of Candida tropicalis (genome annotated by CSBL at Korea University).</title>
        <authorList>
            <person name="Ahn J."/>
        </authorList>
    </citation>
    <scope>NUCLEOTIDE SEQUENCE [LARGE SCALE GENOMIC DNA]</scope>
    <source>
        <strain evidence="10 11">ATCC 20962</strain>
    </source>
</reference>
<feature type="compositionally biased region" description="Polar residues" evidence="6">
    <location>
        <begin position="661"/>
        <end position="673"/>
    </location>
</feature>
<dbReference type="InterPro" id="IPR049543">
    <property type="entry name" value="WHD_TFC3"/>
</dbReference>
<dbReference type="SUPFAM" id="SSF46785">
    <property type="entry name" value="Winged helix' DNA-binding domain"/>
    <property type="match status" value="1"/>
</dbReference>
<protein>
    <submittedName>
        <fullName evidence="10">Transcription factor tau subunit</fullName>
    </submittedName>
</protein>
<dbReference type="OrthoDB" id="68020at2759"/>
<proteinExistence type="predicted"/>
<dbReference type="STRING" id="5486.A0A367XQ75"/>
<dbReference type="Proteomes" id="UP000253472">
    <property type="component" value="Unassembled WGS sequence"/>
</dbReference>
<dbReference type="EMBL" id="QLNQ01000029">
    <property type="protein sequence ID" value="RCK55775.1"/>
    <property type="molecule type" value="Genomic_DNA"/>
</dbReference>
<dbReference type="Pfam" id="PF04182">
    <property type="entry name" value="B-block_TFIIIC"/>
    <property type="match status" value="1"/>
</dbReference>
<dbReference type="InterPro" id="IPR044210">
    <property type="entry name" value="Tfc3-like"/>
</dbReference>
<comment type="subcellular location">
    <subcellularLocation>
        <location evidence="1">Nucleus</location>
    </subcellularLocation>
</comment>
<evidence type="ECO:0000256" key="1">
    <source>
        <dbReference type="ARBA" id="ARBA00004123"/>
    </source>
</evidence>
<dbReference type="InterPro" id="IPR007309">
    <property type="entry name" value="TFIIIC_Bblock-bd"/>
</dbReference>
<feature type="region of interest" description="Disordered" evidence="6">
    <location>
        <begin position="889"/>
        <end position="949"/>
    </location>
</feature>
<feature type="compositionally biased region" description="Polar residues" evidence="6">
    <location>
        <begin position="643"/>
        <end position="652"/>
    </location>
</feature>
<dbReference type="GO" id="GO:0003677">
    <property type="term" value="F:DNA binding"/>
    <property type="evidence" value="ECO:0007669"/>
    <property type="project" value="UniProtKB-KW"/>
</dbReference>
<dbReference type="GO" id="GO:0042791">
    <property type="term" value="P:5S class rRNA transcription by RNA polymerase III"/>
    <property type="evidence" value="ECO:0007669"/>
    <property type="project" value="TreeGrafter"/>
</dbReference>
<keyword evidence="4" id="KW-0804">Transcription</keyword>
<dbReference type="InterPro" id="IPR036390">
    <property type="entry name" value="WH_DNA-bd_sf"/>
</dbReference>
<sequence>MLFPCTPYEVVLFTVEKLSFSGKYGLTIDELWKFIQTTFQQEDELDDFQKQTIWQWLFFENDDEETHESKLYVTYNNEPIAIELDYKTFIGKYADRENVRVVPQYEVQAFYLTGVLNDKIFFKTLGEKPYELLQEIAKHGANGIWSPDLVEATGQDNRSLTSRLKKLEDYKLIMKEGRFYAKRKAHSNLIIHMKFASSIGDSINDGSEEEKKPKKKAAPKAAEGEDKENGEGDGEDDDEGGAAFYWRSRDRVRNHIIEACKVAPHQVRVFRDLKRELRLHSSKARSHLFTAITNVLHNAGIVEKINIRDRDTDRLIYALRFVKDPQAEFVDNDDAEFAATNGNQDEEEEEDAEENKVFPLYNNLFPLTVLTAQEIYNSKQNGTTIKAIVQSLCGEPRHRMLERLFDVLPSYQLKGDTLEPLGSYPDEDETSGIMRSFEADGKVKFYKFYTRENYPQELKLKPAKKKRPVLKVFSDGDLRKVEKEFAGKAQDRSRGPLVEVPRVLGSANILLHPEMGETLPEVEVIDEPEEEEPKKSKRVRKPRLTSLNKTPKEPKTTKKRKFAEEPDEVEPSEVAVVSRAKRAARKPAIIIDDNADGEENQDDDYKEVEAVLEDVEMKEEPEVISVKSTPVRQASPEVKVEATDQSTTNGDESFNGDLPINSDTSFNGDTSTNGKTIFIPRKVKERSNRRKNAGLRERLFADSLGELRRSCILEITKARGGVTFSSAEFLRQVDAKLGNSSKIDRKTLTRDLARLQAAGDLEVEEVSTKLSGQDVTRTLFKITEEGFRPSQELVDRAREESKTDMSSPDIKNITFRRTVDTDYTLYSIDTPFTRKRLESLATAGSRRARTGKAGARGRPRKLLEESVEPDLGLDIVPEEQIVVKTEKVKKSRRKKTKKAKKAEEQVPEEEEPVKLKEEPKAEATSIVRKKLKRKTAPEKKAGKGQARGGKRTIALKIDQEDETTLFRAVCISKAFIRNMIDFQAISEVFNNADVESLRKAWSSLRRTVGGSEVINRGVKEFEIIVTKAIEEEDIDASDLENIKFLFFLDLWSRYETLHEEILDAMPLYKKKEDNEKRYAKKPLNLFTNETFDVYESPSMTTREVQLASTPFFEAPKEEDRDFLKVSPRVENEDVRTVFKALFGTSKQDRLSDQIAKVFEGYSTDQLSSASEGLIKDKELVYYGDDEDRFMLTEKVYAPLQVRLKASFFTKAAHFKDNLIPVINSNKGFILSEGISNGQIAQVLQLVSDSSISIGRIDKNYDFEGYESRLLNKANLDCGIVIYNPNVSAPLEEDTKMTSPIPMGTICSRVWLDLNGQIDSKLWRDILVAVLYHFHFRPGVTLDLIFNKFDTLMSSRDFNSVIEWLLLNEFIHMGKLGGVYTSGNWLSVLGS</sequence>
<keyword evidence="2" id="KW-0597">Phosphoprotein</keyword>
<evidence type="ECO:0000256" key="6">
    <source>
        <dbReference type="SAM" id="MobiDB-lite"/>
    </source>
</evidence>
<organism evidence="10 11">
    <name type="scientific">Candida viswanathii</name>
    <dbReference type="NCBI Taxonomy" id="5486"/>
    <lineage>
        <taxon>Eukaryota</taxon>
        <taxon>Fungi</taxon>
        <taxon>Dikarya</taxon>
        <taxon>Ascomycota</taxon>
        <taxon>Saccharomycotina</taxon>
        <taxon>Pichiomycetes</taxon>
        <taxon>Debaryomycetaceae</taxon>
        <taxon>Candida/Lodderomyces clade</taxon>
        <taxon>Candida</taxon>
    </lineage>
</organism>
<evidence type="ECO:0000313" key="11">
    <source>
        <dbReference type="Proteomes" id="UP000253472"/>
    </source>
</evidence>
<feature type="region of interest" description="Disordered" evidence="6">
    <location>
        <begin position="628"/>
        <end position="673"/>
    </location>
</feature>
<dbReference type="Pfam" id="PF20222">
    <property type="entry name" value="DUF6581"/>
    <property type="match status" value="1"/>
</dbReference>
<evidence type="ECO:0000259" key="7">
    <source>
        <dbReference type="Pfam" id="PF04182"/>
    </source>
</evidence>
<feature type="domain" description="B-block binding subunit of TFIIIC" evidence="7">
    <location>
        <begin position="127"/>
        <end position="197"/>
    </location>
</feature>
<evidence type="ECO:0000259" key="8">
    <source>
        <dbReference type="Pfam" id="PF20222"/>
    </source>
</evidence>
<dbReference type="GO" id="GO:0006384">
    <property type="term" value="P:transcription initiation at RNA polymerase III promoter"/>
    <property type="evidence" value="ECO:0007669"/>
    <property type="project" value="InterPro"/>
</dbReference>
<keyword evidence="5" id="KW-0539">Nucleus</keyword>
<dbReference type="CDD" id="cd16169">
    <property type="entry name" value="Tau138_eWH"/>
    <property type="match status" value="1"/>
</dbReference>
<feature type="domain" description="Transcription factor tau 138 kDa subunit extended winged helix" evidence="9">
    <location>
        <begin position="708"/>
        <end position="764"/>
    </location>
</feature>
<feature type="region of interest" description="Disordered" evidence="6">
    <location>
        <begin position="520"/>
        <end position="571"/>
    </location>
</feature>
<dbReference type="PANTHER" id="PTHR15180:SF1">
    <property type="entry name" value="GENERAL TRANSCRIPTION FACTOR 3C POLYPEPTIDE 1"/>
    <property type="match status" value="1"/>
</dbReference>
<evidence type="ECO:0000256" key="5">
    <source>
        <dbReference type="ARBA" id="ARBA00023242"/>
    </source>
</evidence>
<accession>A0A367XQ75</accession>
<evidence type="ECO:0000256" key="3">
    <source>
        <dbReference type="ARBA" id="ARBA00023125"/>
    </source>
</evidence>
<dbReference type="Pfam" id="PF21552">
    <property type="entry name" value="WHD_TFC3"/>
    <property type="match status" value="1"/>
</dbReference>
<feature type="domain" description="Transcription factor tau subunit sfc3/Tfc3 C-terminal" evidence="8">
    <location>
        <begin position="956"/>
        <end position="1345"/>
    </location>
</feature>
<evidence type="ECO:0000313" key="10">
    <source>
        <dbReference type="EMBL" id="RCK55775.1"/>
    </source>
</evidence>
<keyword evidence="11" id="KW-1185">Reference proteome</keyword>
<evidence type="ECO:0000256" key="4">
    <source>
        <dbReference type="ARBA" id="ARBA00023163"/>
    </source>
</evidence>
<dbReference type="GO" id="GO:0005634">
    <property type="term" value="C:nucleus"/>
    <property type="evidence" value="ECO:0007669"/>
    <property type="project" value="UniProtKB-SubCell"/>
</dbReference>
<feature type="compositionally biased region" description="Acidic residues" evidence="6">
    <location>
        <begin position="231"/>
        <end position="240"/>
    </location>
</feature>
<name>A0A367XQ75_9ASCO</name>
<evidence type="ECO:0000259" key="9">
    <source>
        <dbReference type="Pfam" id="PF21552"/>
    </source>
</evidence>
<keyword evidence="3" id="KW-0238">DNA-binding</keyword>